<sequence length="82" mass="9548">WSITLRFFYLRNKAKIVEPLSLSGIWRDHYKTTIVLMSVYQGNRRGRCLFFLCSTICRVLGFSSDARDSCWYLSASLGLFLV</sequence>
<reference evidence="2" key="1">
    <citation type="submission" date="2016-06" db="EMBL/GenBank/DDBJ databases">
        <title>Parallel loss of symbiosis genes in relatives of nitrogen-fixing non-legume Parasponia.</title>
        <authorList>
            <person name="Van Velzen R."/>
            <person name="Holmer R."/>
            <person name="Bu F."/>
            <person name="Rutten L."/>
            <person name="Van Zeijl A."/>
            <person name="Liu W."/>
            <person name="Santuari L."/>
            <person name="Cao Q."/>
            <person name="Sharma T."/>
            <person name="Shen D."/>
            <person name="Roswanjaya Y."/>
            <person name="Wardhani T."/>
            <person name="Kalhor M.S."/>
            <person name="Jansen J."/>
            <person name="Van den Hoogen J."/>
            <person name="Gungor B."/>
            <person name="Hartog M."/>
            <person name="Hontelez J."/>
            <person name="Verver J."/>
            <person name="Yang W.-C."/>
            <person name="Schijlen E."/>
            <person name="Repin R."/>
            <person name="Schilthuizen M."/>
            <person name="Schranz E."/>
            <person name="Heidstra R."/>
            <person name="Miyata K."/>
            <person name="Fedorova E."/>
            <person name="Kohlen W."/>
            <person name="Bisseling T."/>
            <person name="Smit S."/>
            <person name="Geurts R."/>
        </authorList>
    </citation>
    <scope>NUCLEOTIDE SEQUENCE [LARGE SCALE GENOMIC DNA]</scope>
    <source>
        <strain evidence="2">cv. RG33-2</strain>
    </source>
</reference>
<proteinExistence type="predicted"/>
<dbReference type="Proteomes" id="UP000237000">
    <property type="component" value="Unassembled WGS sequence"/>
</dbReference>
<keyword evidence="2" id="KW-1185">Reference proteome</keyword>
<comment type="caution">
    <text evidence="1">The sequence shown here is derived from an EMBL/GenBank/DDBJ whole genome shotgun (WGS) entry which is preliminary data.</text>
</comment>
<protein>
    <submittedName>
        <fullName evidence="1">Uncharacterized protein</fullName>
    </submittedName>
</protein>
<name>A0A2P5FRQ1_TREOI</name>
<organism evidence="1 2">
    <name type="scientific">Trema orientale</name>
    <name type="common">Charcoal tree</name>
    <name type="synonym">Celtis orientalis</name>
    <dbReference type="NCBI Taxonomy" id="63057"/>
    <lineage>
        <taxon>Eukaryota</taxon>
        <taxon>Viridiplantae</taxon>
        <taxon>Streptophyta</taxon>
        <taxon>Embryophyta</taxon>
        <taxon>Tracheophyta</taxon>
        <taxon>Spermatophyta</taxon>
        <taxon>Magnoliopsida</taxon>
        <taxon>eudicotyledons</taxon>
        <taxon>Gunneridae</taxon>
        <taxon>Pentapetalae</taxon>
        <taxon>rosids</taxon>
        <taxon>fabids</taxon>
        <taxon>Rosales</taxon>
        <taxon>Cannabaceae</taxon>
        <taxon>Trema</taxon>
    </lineage>
</organism>
<dbReference type="EMBL" id="JXTC01000013">
    <property type="protein sequence ID" value="POO00451.1"/>
    <property type="molecule type" value="Genomic_DNA"/>
</dbReference>
<gene>
    <name evidence="1" type="ORF">TorRG33x02_038640</name>
</gene>
<feature type="non-terminal residue" evidence="1">
    <location>
        <position position="1"/>
    </location>
</feature>
<evidence type="ECO:0000313" key="2">
    <source>
        <dbReference type="Proteomes" id="UP000237000"/>
    </source>
</evidence>
<evidence type="ECO:0000313" key="1">
    <source>
        <dbReference type="EMBL" id="POO00451.1"/>
    </source>
</evidence>
<dbReference type="InParanoid" id="A0A2P5FRQ1"/>
<accession>A0A2P5FRQ1</accession>
<dbReference type="OrthoDB" id="10541912at2759"/>
<dbReference type="AlphaFoldDB" id="A0A2P5FRQ1"/>